<dbReference type="Proteomes" id="UP000620124">
    <property type="component" value="Unassembled WGS sequence"/>
</dbReference>
<feature type="compositionally biased region" description="Acidic residues" evidence="1">
    <location>
        <begin position="79"/>
        <end position="99"/>
    </location>
</feature>
<dbReference type="EMBL" id="JACAZI010000027">
    <property type="protein sequence ID" value="KAF7334153.1"/>
    <property type="molecule type" value="Genomic_DNA"/>
</dbReference>
<protein>
    <submittedName>
        <fullName evidence="2">Uncharacterized protein</fullName>
    </submittedName>
</protein>
<accession>A0A8H7CG19</accession>
<proteinExistence type="predicted"/>
<reference evidence="2" key="1">
    <citation type="submission" date="2020-05" db="EMBL/GenBank/DDBJ databases">
        <title>Mycena genomes resolve the evolution of fungal bioluminescence.</title>
        <authorList>
            <person name="Tsai I.J."/>
        </authorList>
    </citation>
    <scope>NUCLEOTIDE SEQUENCE</scope>
    <source>
        <strain evidence="2">CCC161011</strain>
    </source>
</reference>
<dbReference type="AlphaFoldDB" id="A0A8H7CG19"/>
<name>A0A8H7CG19_9AGAR</name>
<feature type="region of interest" description="Disordered" evidence="1">
    <location>
        <begin position="38"/>
        <end position="109"/>
    </location>
</feature>
<organism evidence="2 3">
    <name type="scientific">Mycena venus</name>
    <dbReference type="NCBI Taxonomy" id="2733690"/>
    <lineage>
        <taxon>Eukaryota</taxon>
        <taxon>Fungi</taxon>
        <taxon>Dikarya</taxon>
        <taxon>Basidiomycota</taxon>
        <taxon>Agaricomycotina</taxon>
        <taxon>Agaricomycetes</taxon>
        <taxon>Agaricomycetidae</taxon>
        <taxon>Agaricales</taxon>
        <taxon>Marasmiineae</taxon>
        <taxon>Mycenaceae</taxon>
        <taxon>Mycena</taxon>
    </lineage>
</organism>
<evidence type="ECO:0000313" key="2">
    <source>
        <dbReference type="EMBL" id="KAF7334153.1"/>
    </source>
</evidence>
<comment type="caution">
    <text evidence="2">The sequence shown here is derived from an EMBL/GenBank/DDBJ whole genome shotgun (WGS) entry which is preliminary data.</text>
</comment>
<evidence type="ECO:0000313" key="3">
    <source>
        <dbReference type="Proteomes" id="UP000620124"/>
    </source>
</evidence>
<evidence type="ECO:0000256" key="1">
    <source>
        <dbReference type="SAM" id="MobiDB-lite"/>
    </source>
</evidence>
<sequence>MPPRTPILHPITTLPAVMFRQSTRVATAKRDLLLAKQSSLVAPDSGAEEALHPRTDQRGRELSAAPSSAPRSSSQSIGEPEEESGNDGTEADAQDEDENAEKPAAKSALQGGNHFISQSMQRSEAQTVAGSIHHTNEIYFSPNFDGTVNDPENRVELGKIVKKIRQDWTSQESRSRNTHISEAQVLEMVKESFRTVKKDWRRHFTPELKIKLEEQHKRDRRIQRRVRKSAQLLSLVADYANENQLVASVLRDALDEQYSIVGFLG</sequence>
<dbReference type="OrthoDB" id="2685872at2759"/>
<keyword evidence="3" id="KW-1185">Reference proteome</keyword>
<feature type="compositionally biased region" description="Basic and acidic residues" evidence="1">
    <location>
        <begin position="49"/>
        <end position="61"/>
    </location>
</feature>
<feature type="compositionally biased region" description="Low complexity" evidence="1">
    <location>
        <begin position="63"/>
        <end position="76"/>
    </location>
</feature>
<gene>
    <name evidence="2" type="ORF">MVEN_02321400</name>
</gene>